<accession>A0AAD9ZFY1</accession>
<reference evidence="1" key="1">
    <citation type="submission" date="2022-11" db="EMBL/GenBank/DDBJ databases">
        <title>Chromosomal genome sequence assembly and mating type (MAT) locus characterization of the leprose asexual lichenized fungus Lepraria neglecta (Nyl.) Erichsen.</title>
        <authorList>
            <person name="Allen J.L."/>
            <person name="Pfeffer B."/>
        </authorList>
    </citation>
    <scope>NUCLEOTIDE SEQUENCE</scope>
    <source>
        <strain evidence="1">Allen 5258</strain>
    </source>
</reference>
<name>A0AAD9ZFY1_9LECA</name>
<dbReference type="Proteomes" id="UP001276659">
    <property type="component" value="Unassembled WGS sequence"/>
</dbReference>
<protein>
    <submittedName>
        <fullName evidence="1">Uncharacterized protein</fullName>
    </submittedName>
</protein>
<evidence type="ECO:0000313" key="2">
    <source>
        <dbReference type="Proteomes" id="UP001276659"/>
    </source>
</evidence>
<organism evidence="1 2">
    <name type="scientific">Lepraria neglecta</name>
    <dbReference type="NCBI Taxonomy" id="209136"/>
    <lineage>
        <taxon>Eukaryota</taxon>
        <taxon>Fungi</taxon>
        <taxon>Dikarya</taxon>
        <taxon>Ascomycota</taxon>
        <taxon>Pezizomycotina</taxon>
        <taxon>Lecanoromycetes</taxon>
        <taxon>OSLEUM clade</taxon>
        <taxon>Lecanoromycetidae</taxon>
        <taxon>Lecanorales</taxon>
        <taxon>Lecanorineae</taxon>
        <taxon>Stereocaulaceae</taxon>
        <taxon>Lepraria</taxon>
    </lineage>
</organism>
<dbReference type="EMBL" id="JASNWA010000004">
    <property type="protein sequence ID" value="KAK3175884.1"/>
    <property type="molecule type" value="Genomic_DNA"/>
</dbReference>
<dbReference type="AlphaFoldDB" id="A0AAD9ZFY1"/>
<evidence type="ECO:0000313" key="1">
    <source>
        <dbReference type="EMBL" id="KAK3175884.1"/>
    </source>
</evidence>
<proteinExistence type="predicted"/>
<keyword evidence="2" id="KW-1185">Reference proteome</keyword>
<sequence>MTRVKKDKRCLNARMVEFGQTTNRKTFIQGLQNAGFLIGNRDVGAYCHPNRVVVTFQKIGLVKKARLTLKNCRLEGKTISARKLEDEPHIKESPFPIKRMPKTKAILRAVGDALHEEAFKAELARGGYQSALAMQS</sequence>
<comment type="caution">
    <text evidence="1">The sequence shown here is derived from an EMBL/GenBank/DDBJ whole genome shotgun (WGS) entry which is preliminary data.</text>
</comment>
<gene>
    <name evidence="1" type="ORF">OEA41_007206</name>
</gene>